<sequence>MAEEKTLESRILIYLTLALIIVGFFIILKDVFLKPEIYTPFFPEIVNKIEIDYQTLESPKVKELLPLEKILVPEEIGRENPFEPY</sequence>
<keyword evidence="1" id="KW-0472">Membrane</keyword>
<keyword evidence="1" id="KW-1133">Transmembrane helix</keyword>
<organism evidence="2 3">
    <name type="scientific">bacterium (Candidatus Gribaldobacteria) CG10_big_fil_rev_8_21_14_0_10_37_46</name>
    <dbReference type="NCBI Taxonomy" id="2014276"/>
    <lineage>
        <taxon>Bacteria</taxon>
        <taxon>Candidatus Gribaldobacteria</taxon>
    </lineage>
</organism>
<dbReference type="AlphaFoldDB" id="A0A2H0UVK6"/>
<name>A0A2H0UVK6_9BACT</name>
<evidence type="ECO:0000256" key="1">
    <source>
        <dbReference type="SAM" id="Phobius"/>
    </source>
</evidence>
<keyword evidence="1" id="KW-0812">Transmembrane</keyword>
<evidence type="ECO:0000313" key="2">
    <source>
        <dbReference type="EMBL" id="PIR90861.1"/>
    </source>
</evidence>
<dbReference type="EMBL" id="PFAU01000044">
    <property type="protein sequence ID" value="PIR90861.1"/>
    <property type="molecule type" value="Genomic_DNA"/>
</dbReference>
<comment type="caution">
    <text evidence="2">The sequence shown here is derived from an EMBL/GenBank/DDBJ whole genome shotgun (WGS) entry which is preliminary data.</text>
</comment>
<evidence type="ECO:0000313" key="3">
    <source>
        <dbReference type="Proteomes" id="UP000230882"/>
    </source>
</evidence>
<dbReference type="Proteomes" id="UP000230882">
    <property type="component" value="Unassembled WGS sequence"/>
</dbReference>
<reference evidence="3" key="1">
    <citation type="submission" date="2017-09" db="EMBL/GenBank/DDBJ databases">
        <title>Depth-based differentiation of microbial function through sediment-hosted aquifers and enrichment of novel symbionts in the deep terrestrial subsurface.</title>
        <authorList>
            <person name="Probst A.J."/>
            <person name="Ladd B."/>
            <person name="Jarett J.K."/>
            <person name="Geller-Mcgrath D.E."/>
            <person name="Sieber C.M.K."/>
            <person name="Emerson J.B."/>
            <person name="Anantharaman K."/>
            <person name="Thomas B.C."/>
            <person name="Malmstrom R."/>
            <person name="Stieglmeier M."/>
            <person name="Klingl A."/>
            <person name="Woyke T."/>
            <person name="Ryan C.M."/>
            <person name="Banfield J.F."/>
        </authorList>
    </citation>
    <scope>NUCLEOTIDE SEQUENCE [LARGE SCALE GENOMIC DNA]</scope>
</reference>
<protein>
    <submittedName>
        <fullName evidence="2">Uncharacterized protein</fullName>
    </submittedName>
</protein>
<gene>
    <name evidence="2" type="ORF">COU02_01820</name>
</gene>
<proteinExistence type="predicted"/>
<feature type="transmembrane region" description="Helical" evidence="1">
    <location>
        <begin position="12"/>
        <end position="32"/>
    </location>
</feature>
<accession>A0A2H0UVK6</accession>